<sequence length="101" mass="10934">MDIDLIAKIAAPLLSLIVAVLIKHYLEGKSRLVTYIGNVAAFPSNNAPQTHMHSVVLQNAGKKSAANVRVPHGVPLASVSVKVNPPMHYNFEFSPSGLFRF</sequence>
<name>A0A2N3RHS5_9XANT</name>
<dbReference type="EMBL" id="PHKV01000004">
    <property type="protein sequence ID" value="PKV11986.1"/>
    <property type="molecule type" value="Genomic_DNA"/>
</dbReference>
<dbReference type="EMBL" id="PHKW01000004">
    <property type="protein sequence ID" value="PKV16262.1"/>
    <property type="molecule type" value="Genomic_DNA"/>
</dbReference>
<evidence type="ECO:0000313" key="3">
    <source>
        <dbReference type="Proteomes" id="UP000233720"/>
    </source>
</evidence>
<dbReference type="Proteomes" id="UP000233720">
    <property type="component" value="Unassembled WGS sequence"/>
</dbReference>
<reference evidence="3 4" key="1">
    <citation type="submission" date="2017-11" db="EMBL/GenBank/DDBJ databases">
        <title>Xanthomonas prunicola sp. nov., a novel pathogen that affects nectarine (Prunus persica var. nectarine) trees.</title>
        <authorList>
            <person name="Lopez M."/>
            <person name="Lopez-Soriano P."/>
            <person name="Garita-Cambronero J."/>
            <person name="Beltran C."/>
            <person name="Taghouti G."/>
            <person name="Portier P."/>
            <person name="Cubero J."/>
            <person name="Fischer-Le Saux M."/>
            <person name="Marco-Noales E."/>
        </authorList>
    </citation>
    <scope>NUCLEOTIDE SEQUENCE [LARGE SCALE GENOMIC DNA]</scope>
    <source>
        <strain evidence="1 3">CFBP8353</strain>
        <strain evidence="2 4">CFBP8354</strain>
    </source>
</reference>
<protein>
    <submittedName>
        <fullName evidence="1">Uncharacterized protein</fullName>
    </submittedName>
</protein>
<proteinExistence type="predicted"/>
<dbReference type="AlphaFoldDB" id="A0A2N3RHS5"/>
<evidence type="ECO:0000313" key="4">
    <source>
        <dbReference type="Proteomes" id="UP000233748"/>
    </source>
</evidence>
<evidence type="ECO:0000313" key="2">
    <source>
        <dbReference type="EMBL" id="PKV16262.1"/>
    </source>
</evidence>
<gene>
    <name evidence="1" type="ORF">XpruCFBP8353_14030</name>
    <name evidence="2" type="ORF">XpruCFBP8354_14015</name>
</gene>
<keyword evidence="4" id="KW-1185">Reference proteome</keyword>
<evidence type="ECO:0000313" key="1">
    <source>
        <dbReference type="EMBL" id="PKV11986.1"/>
    </source>
</evidence>
<accession>A0A2N3RHS5</accession>
<comment type="caution">
    <text evidence="1">The sequence shown here is derived from an EMBL/GenBank/DDBJ whole genome shotgun (WGS) entry which is preliminary data.</text>
</comment>
<organism evidence="1 3">
    <name type="scientific">Xanthomonas prunicola</name>
    <dbReference type="NCBI Taxonomy" id="2053930"/>
    <lineage>
        <taxon>Bacteria</taxon>
        <taxon>Pseudomonadati</taxon>
        <taxon>Pseudomonadota</taxon>
        <taxon>Gammaproteobacteria</taxon>
        <taxon>Lysobacterales</taxon>
        <taxon>Lysobacteraceae</taxon>
        <taxon>Xanthomonas</taxon>
    </lineage>
</organism>
<dbReference type="Proteomes" id="UP000233748">
    <property type="component" value="Unassembled WGS sequence"/>
</dbReference>